<name>A0A8J4E5R0_9ACTN</name>
<comment type="caution">
    <text evidence="1">The sequence shown here is derived from an EMBL/GenBank/DDBJ whole genome shotgun (WGS) entry which is preliminary data.</text>
</comment>
<dbReference type="RefSeq" id="WP_204007949.1">
    <property type="nucleotide sequence ID" value="NZ_BOPG01000077.1"/>
</dbReference>
<gene>
    <name evidence="1" type="ORF">Vau01_098690</name>
</gene>
<dbReference type="Proteomes" id="UP000612585">
    <property type="component" value="Unassembled WGS sequence"/>
</dbReference>
<organism evidence="1 2">
    <name type="scientific">Virgisporangium aurantiacum</name>
    <dbReference type="NCBI Taxonomy" id="175570"/>
    <lineage>
        <taxon>Bacteria</taxon>
        <taxon>Bacillati</taxon>
        <taxon>Actinomycetota</taxon>
        <taxon>Actinomycetes</taxon>
        <taxon>Micromonosporales</taxon>
        <taxon>Micromonosporaceae</taxon>
        <taxon>Virgisporangium</taxon>
    </lineage>
</organism>
<protein>
    <submittedName>
        <fullName evidence="1">Uncharacterized protein</fullName>
    </submittedName>
</protein>
<sequence>MAAGRAGRTFVLSDREHAARFAVPGFALADRLRTADGADPTARVVQAY</sequence>
<dbReference type="EMBL" id="BOPG01000077">
    <property type="protein sequence ID" value="GIJ62353.1"/>
    <property type="molecule type" value="Genomic_DNA"/>
</dbReference>
<accession>A0A8J4E5R0</accession>
<proteinExistence type="predicted"/>
<reference evidence="1" key="1">
    <citation type="submission" date="2021-01" db="EMBL/GenBank/DDBJ databases">
        <title>Whole genome shotgun sequence of Virgisporangium aurantiacum NBRC 16421.</title>
        <authorList>
            <person name="Komaki H."/>
            <person name="Tamura T."/>
        </authorList>
    </citation>
    <scope>NUCLEOTIDE SEQUENCE</scope>
    <source>
        <strain evidence="1">NBRC 16421</strain>
    </source>
</reference>
<keyword evidence="2" id="KW-1185">Reference proteome</keyword>
<evidence type="ECO:0000313" key="1">
    <source>
        <dbReference type="EMBL" id="GIJ62353.1"/>
    </source>
</evidence>
<evidence type="ECO:0000313" key="2">
    <source>
        <dbReference type="Proteomes" id="UP000612585"/>
    </source>
</evidence>
<dbReference type="AlphaFoldDB" id="A0A8J4E5R0"/>